<keyword evidence="1" id="KW-0472">Membrane</keyword>
<organism evidence="2 3">
    <name type="scientific">Nocardiopsis flavescens</name>
    <dbReference type="NCBI Taxonomy" id="758803"/>
    <lineage>
        <taxon>Bacteria</taxon>
        <taxon>Bacillati</taxon>
        <taxon>Actinomycetota</taxon>
        <taxon>Actinomycetes</taxon>
        <taxon>Streptosporangiales</taxon>
        <taxon>Nocardiopsidaceae</taxon>
        <taxon>Nocardiopsis</taxon>
    </lineage>
</organism>
<accession>A0A1M6M4J0</accession>
<evidence type="ECO:0000313" key="2">
    <source>
        <dbReference type="EMBL" id="SHJ78369.1"/>
    </source>
</evidence>
<dbReference type="RefSeq" id="WP_073380238.1">
    <property type="nucleotide sequence ID" value="NZ_FQZK01000009.1"/>
</dbReference>
<feature type="transmembrane region" description="Helical" evidence="1">
    <location>
        <begin position="16"/>
        <end position="34"/>
    </location>
</feature>
<evidence type="ECO:0000313" key="3">
    <source>
        <dbReference type="Proteomes" id="UP000184452"/>
    </source>
</evidence>
<dbReference type="Proteomes" id="UP000184452">
    <property type="component" value="Unassembled WGS sequence"/>
</dbReference>
<keyword evidence="3" id="KW-1185">Reference proteome</keyword>
<evidence type="ECO:0008006" key="4">
    <source>
        <dbReference type="Google" id="ProtNLM"/>
    </source>
</evidence>
<feature type="transmembrane region" description="Helical" evidence="1">
    <location>
        <begin position="40"/>
        <end position="63"/>
    </location>
</feature>
<dbReference type="OrthoDB" id="3428121at2"/>
<keyword evidence="1" id="KW-0812">Transmembrane</keyword>
<name>A0A1M6M4J0_9ACTN</name>
<dbReference type="EMBL" id="FQZK01000009">
    <property type="protein sequence ID" value="SHJ78369.1"/>
    <property type="molecule type" value="Genomic_DNA"/>
</dbReference>
<keyword evidence="1" id="KW-1133">Transmembrane helix</keyword>
<evidence type="ECO:0000256" key="1">
    <source>
        <dbReference type="SAM" id="Phobius"/>
    </source>
</evidence>
<gene>
    <name evidence="2" type="ORF">SAMN05421803_109188</name>
</gene>
<reference evidence="2 3" key="1">
    <citation type="submission" date="2016-11" db="EMBL/GenBank/DDBJ databases">
        <authorList>
            <person name="Jaros S."/>
            <person name="Januszkiewicz K."/>
            <person name="Wedrychowicz H."/>
        </authorList>
    </citation>
    <scope>NUCLEOTIDE SEQUENCE [LARGE SCALE GENOMIC DNA]</scope>
    <source>
        <strain evidence="2 3">CGMCC 4.5723</strain>
    </source>
</reference>
<dbReference type="AlphaFoldDB" id="A0A1M6M4J0"/>
<proteinExistence type="predicted"/>
<protein>
    <recommendedName>
        <fullName evidence="4">PH domain-containing protein</fullName>
    </recommendedName>
</protein>
<sequence length="158" mass="16966">MSETVRLVCPSGRKHAELWGGYLLAALGVLAIALDPSHWANITLGVLLLLLGGGLAAHGHLVVKTPVLEISDGEFHYRRGKYEVSVPFGDIGSYYLLPGGVRSLGLCDTAGRPKRFPSLRSRRTSRAYLPLTGITSPAKVEAFMAMAGIPPRKRSLTS</sequence>